<evidence type="ECO:0008006" key="4">
    <source>
        <dbReference type="Google" id="ProtNLM"/>
    </source>
</evidence>
<organism evidence="2 3">
    <name type="scientific">Roseateles violae</name>
    <dbReference type="NCBI Taxonomy" id="3058042"/>
    <lineage>
        <taxon>Bacteria</taxon>
        <taxon>Pseudomonadati</taxon>
        <taxon>Pseudomonadota</taxon>
        <taxon>Betaproteobacteria</taxon>
        <taxon>Burkholderiales</taxon>
        <taxon>Sphaerotilaceae</taxon>
        <taxon>Roseateles</taxon>
    </lineage>
</organism>
<feature type="transmembrane region" description="Helical" evidence="1">
    <location>
        <begin position="303"/>
        <end position="326"/>
    </location>
</feature>
<keyword evidence="1" id="KW-1133">Transmembrane helix</keyword>
<keyword evidence="3" id="KW-1185">Reference proteome</keyword>
<comment type="caution">
    <text evidence="2">The sequence shown here is derived from an EMBL/GenBank/DDBJ whole genome shotgun (WGS) entry which is preliminary data.</text>
</comment>
<reference evidence="2 3" key="1">
    <citation type="submission" date="2023-06" db="EMBL/GenBank/DDBJ databases">
        <title>Pelomonas sp. PFR6 16S ribosomal RNA gene Genome sequencing and assembly.</title>
        <authorList>
            <person name="Woo H."/>
        </authorList>
    </citation>
    <scope>NUCLEOTIDE SEQUENCE [LARGE SCALE GENOMIC DNA]</scope>
    <source>
        <strain evidence="2 3">PFR6</strain>
    </source>
</reference>
<feature type="transmembrane region" description="Helical" evidence="1">
    <location>
        <begin position="198"/>
        <end position="219"/>
    </location>
</feature>
<feature type="transmembrane region" description="Helical" evidence="1">
    <location>
        <begin position="138"/>
        <end position="157"/>
    </location>
</feature>
<feature type="transmembrane region" description="Helical" evidence="1">
    <location>
        <begin position="262"/>
        <end position="282"/>
    </location>
</feature>
<name>A0ABT8DNC7_9BURK</name>
<dbReference type="PANTHER" id="PTHR31061:SF24">
    <property type="entry name" value="LD22376P"/>
    <property type="match status" value="1"/>
</dbReference>
<feature type="transmembrane region" description="Helical" evidence="1">
    <location>
        <begin position="88"/>
        <end position="107"/>
    </location>
</feature>
<sequence>MNGQRLLSLDAFRGFTIAAMLLVNNPGDWGHLYGPLAHAAWHGWTFTDWIFPFFVFISGISMTISLGRRAALGDSKRSLLLQTWRRGLIIIAIGLALNLIPSFSFETLRIPGVLQRLGLCTLLAAPLVLWFNWKQQVAWIVGLLTAYSVLMLCVTVPDALGVLHTGSLNKGEDTGAWLDRLLMNGHLWAQAKTWDPEGLLSTLPAVASQLTGVLVGHWLASKRQPIEKAMWLMVAGLACLWLGQLGDAWLMPINKSLWTPSYVALMAGWSCLVFGVFFWLLDAMPLPLARQRVARWSLPLVQFGMNALFLFALSGLVAKILGFIKLGDGRSLKAALYAPIQALDIAPVNASLLFAIAFLALMYLVAWAMWRKRWFVRV</sequence>
<keyword evidence="1" id="KW-0812">Transmembrane</keyword>
<dbReference type="RefSeq" id="WP_290357760.1">
    <property type="nucleotide sequence ID" value="NZ_JAUHHC010000001.1"/>
</dbReference>
<evidence type="ECO:0000256" key="1">
    <source>
        <dbReference type="SAM" id="Phobius"/>
    </source>
</evidence>
<dbReference type="EMBL" id="JAUHHC010000001">
    <property type="protein sequence ID" value="MDN3919458.1"/>
    <property type="molecule type" value="Genomic_DNA"/>
</dbReference>
<keyword evidence="1" id="KW-0472">Membrane</keyword>
<gene>
    <name evidence="2" type="ORF">QWJ38_04100</name>
</gene>
<proteinExistence type="predicted"/>
<feature type="transmembrane region" description="Helical" evidence="1">
    <location>
        <begin position="231"/>
        <end position="250"/>
    </location>
</feature>
<feature type="transmembrane region" description="Helical" evidence="1">
    <location>
        <begin position="49"/>
        <end position="67"/>
    </location>
</feature>
<feature type="transmembrane region" description="Helical" evidence="1">
    <location>
        <begin position="346"/>
        <end position="370"/>
    </location>
</feature>
<dbReference type="PANTHER" id="PTHR31061">
    <property type="entry name" value="LD22376P"/>
    <property type="match status" value="1"/>
</dbReference>
<evidence type="ECO:0000313" key="3">
    <source>
        <dbReference type="Proteomes" id="UP001228044"/>
    </source>
</evidence>
<evidence type="ECO:0000313" key="2">
    <source>
        <dbReference type="EMBL" id="MDN3919458.1"/>
    </source>
</evidence>
<feature type="transmembrane region" description="Helical" evidence="1">
    <location>
        <begin position="113"/>
        <end position="131"/>
    </location>
</feature>
<accession>A0ABT8DNC7</accession>
<protein>
    <recommendedName>
        <fullName evidence="4">Acyltransferase</fullName>
    </recommendedName>
</protein>
<dbReference type="Proteomes" id="UP001228044">
    <property type="component" value="Unassembled WGS sequence"/>
</dbReference>